<proteinExistence type="predicted"/>
<feature type="region of interest" description="Disordered" evidence="1">
    <location>
        <begin position="23"/>
        <end position="70"/>
    </location>
</feature>
<protein>
    <submittedName>
        <fullName evidence="2">Amylopullulanase</fullName>
    </submittedName>
</protein>
<reference evidence="3" key="1">
    <citation type="journal article" date="2019" name="Curr. Biol.">
        <title>Genome Sequence of Striga asiatica Provides Insight into the Evolution of Plant Parasitism.</title>
        <authorList>
            <person name="Yoshida S."/>
            <person name="Kim S."/>
            <person name="Wafula E.K."/>
            <person name="Tanskanen J."/>
            <person name="Kim Y.M."/>
            <person name="Honaas L."/>
            <person name="Yang Z."/>
            <person name="Spallek T."/>
            <person name="Conn C.E."/>
            <person name="Ichihashi Y."/>
            <person name="Cheong K."/>
            <person name="Cui S."/>
            <person name="Der J.P."/>
            <person name="Gundlach H."/>
            <person name="Jiao Y."/>
            <person name="Hori C."/>
            <person name="Ishida J.K."/>
            <person name="Kasahara H."/>
            <person name="Kiba T."/>
            <person name="Kim M.S."/>
            <person name="Koo N."/>
            <person name="Laohavisit A."/>
            <person name="Lee Y.H."/>
            <person name="Lumba S."/>
            <person name="McCourt P."/>
            <person name="Mortimer J.C."/>
            <person name="Mutuku J.M."/>
            <person name="Nomura T."/>
            <person name="Sasaki-Sekimoto Y."/>
            <person name="Seto Y."/>
            <person name="Wang Y."/>
            <person name="Wakatake T."/>
            <person name="Sakakibara H."/>
            <person name="Demura T."/>
            <person name="Yamaguchi S."/>
            <person name="Yoneyama K."/>
            <person name="Manabe R.I."/>
            <person name="Nelson D.C."/>
            <person name="Schulman A.H."/>
            <person name="Timko M.P."/>
            <person name="dePamphilis C.W."/>
            <person name="Choi D."/>
            <person name="Shirasu K."/>
        </authorList>
    </citation>
    <scope>NUCLEOTIDE SEQUENCE [LARGE SCALE GENOMIC DNA]</scope>
    <source>
        <strain evidence="3">cv. UVA1</strain>
    </source>
</reference>
<dbReference type="AlphaFoldDB" id="A0A5A7R1E0"/>
<comment type="caution">
    <text evidence="2">The sequence shown here is derived from an EMBL/GenBank/DDBJ whole genome shotgun (WGS) entry which is preliminary data.</text>
</comment>
<feature type="compositionally biased region" description="Basic and acidic residues" evidence="1">
    <location>
        <begin position="35"/>
        <end position="44"/>
    </location>
</feature>
<dbReference type="OrthoDB" id="10554920at2759"/>
<sequence>MAVACPALGSILENRNIRLLQIRSNGQFPGGDGPDPERDERTPANERSPGGDGPDPVGSDPPAGLLPTCGTEVDRMSVQEFKDKPELRRRLKVIYWFYNDPRLGIFKVRNLMDFLLEEP</sequence>
<evidence type="ECO:0000313" key="3">
    <source>
        <dbReference type="Proteomes" id="UP000325081"/>
    </source>
</evidence>
<feature type="compositionally biased region" description="Low complexity" evidence="1">
    <location>
        <begin position="54"/>
        <end position="63"/>
    </location>
</feature>
<keyword evidence="3" id="KW-1185">Reference proteome</keyword>
<dbReference type="Proteomes" id="UP000325081">
    <property type="component" value="Unassembled WGS sequence"/>
</dbReference>
<accession>A0A5A7R1E0</accession>
<evidence type="ECO:0000256" key="1">
    <source>
        <dbReference type="SAM" id="MobiDB-lite"/>
    </source>
</evidence>
<name>A0A5A7R1E0_STRAF</name>
<gene>
    <name evidence="2" type="ORF">STAS_28926</name>
</gene>
<dbReference type="EMBL" id="BKCP01009737">
    <property type="protein sequence ID" value="GER51533.1"/>
    <property type="molecule type" value="Genomic_DNA"/>
</dbReference>
<organism evidence="2 3">
    <name type="scientific">Striga asiatica</name>
    <name type="common">Asiatic witchweed</name>
    <name type="synonym">Buchnera asiatica</name>
    <dbReference type="NCBI Taxonomy" id="4170"/>
    <lineage>
        <taxon>Eukaryota</taxon>
        <taxon>Viridiplantae</taxon>
        <taxon>Streptophyta</taxon>
        <taxon>Embryophyta</taxon>
        <taxon>Tracheophyta</taxon>
        <taxon>Spermatophyta</taxon>
        <taxon>Magnoliopsida</taxon>
        <taxon>eudicotyledons</taxon>
        <taxon>Gunneridae</taxon>
        <taxon>Pentapetalae</taxon>
        <taxon>asterids</taxon>
        <taxon>lamiids</taxon>
        <taxon>Lamiales</taxon>
        <taxon>Orobanchaceae</taxon>
        <taxon>Buchnereae</taxon>
        <taxon>Striga</taxon>
    </lineage>
</organism>
<evidence type="ECO:0000313" key="2">
    <source>
        <dbReference type="EMBL" id="GER51533.1"/>
    </source>
</evidence>